<organism evidence="3 4">
    <name type="scientific">Tahibacter aquaticus</name>
    <dbReference type="NCBI Taxonomy" id="520092"/>
    <lineage>
        <taxon>Bacteria</taxon>
        <taxon>Pseudomonadati</taxon>
        <taxon>Pseudomonadota</taxon>
        <taxon>Gammaproteobacteria</taxon>
        <taxon>Lysobacterales</taxon>
        <taxon>Rhodanobacteraceae</taxon>
        <taxon>Tahibacter</taxon>
    </lineage>
</organism>
<evidence type="ECO:0000256" key="1">
    <source>
        <dbReference type="SAM" id="MobiDB-lite"/>
    </source>
</evidence>
<proteinExistence type="predicted"/>
<evidence type="ECO:0000256" key="2">
    <source>
        <dbReference type="SAM" id="Phobius"/>
    </source>
</evidence>
<comment type="caution">
    <text evidence="3">The sequence shown here is derived from an EMBL/GenBank/DDBJ whole genome shotgun (WGS) entry which is preliminary data.</text>
</comment>
<feature type="transmembrane region" description="Helical" evidence="2">
    <location>
        <begin position="62"/>
        <end position="84"/>
    </location>
</feature>
<keyword evidence="2" id="KW-1133">Transmembrane helix</keyword>
<keyword evidence="4" id="KW-1185">Reference proteome</keyword>
<evidence type="ECO:0000313" key="4">
    <source>
        <dbReference type="Proteomes" id="UP000295293"/>
    </source>
</evidence>
<name>A0A4R6YPI6_9GAMM</name>
<dbReference type="OrthoDB" id="9873785at2"/>
<evidence type="ECO:0000313" key="3">
    <source>
        <dbReference type="EMBL" id="TDR39670.1"/>
    </source>
</evidence>
<sequence>MSATAAAGARPAVPHPSQSSYRATDAGGGWMRFDVVGAVGPTVPAWLLAVGPVVGGCLGFQIGTAQAVGGIIAGLFLAACYVIGRASSLSTFRRHRAPAGSFVVSPQAIRLPSGREIPAKSVHRLVCRNALDGVFILTTGGGSGMAGGAAALGAARHTADANALLPISYQVEVEAEGRSYPLAGCMTGATANAVFEETRRILGLS</sequence>
<dbReference type="AlphaFoldDB" id="A0A4R6YPI6"/>
<dbReference type="EMBL" id="SNZH01000015">
    <property type="protein sequence ID" value="TDR39670.1"/>
    <property type="molecule type" value="Genomic_DNA"/>
</dbReference>
<dbReference type="RefSeq" id="WP_133820669.1">
    <property type="nucleotide sequence ID" value="NZ_SNZH01000015.1"/>
</dbReference>
<gene>
    <name evidence="3" type="ORF">DFR29_11558</name>
</gene>
<accession>A0A4R6YPI6</accession>
<reference evidence="3 4" key="1">
    <citation type="submission" date="2019-03" db="EMBL/GenBank/DDBJ databases">
        <title>Genomic Encyclopedia of Type Strains, Phase IV (KMG-IV): sequencing the most valuable type-strain genomes for metagenomic binning, comparative biology and taxonomic classification.</title>
        <authorList>
            <person name="Goeker M."/>
        </authorList>
    </citation>
    <scope>NUCLEOTIDE SEQUENCE [LARGE SCALE GENOMIC DNA]</scope>
    <source>
        <strain evidence="3 4">DSM 21667</strain>
    </source>
</reference>
<keyword evidence="2" id="KW-0812">Transmembrane</keyword>
<feature type="compositionally biased region" description="Low complexity" evidence="1">
    <location>
        <begin position="1"/>
        <end position="12"/>
    </location>
</feature>
<keyword evidence="2" id="KW-0472">Membrane</keyword>
<protein>
    <submittedName>
        <fullName evidence="3">Uncharacterized protein</fullName>
    </submittedName>
</protein>
<feature type="region of interest" description="Disordered" evidence="1">
    <location>
        <begin position="1"/>
        <end position="21"/>
    </location>
</feature>
<dbReference type="Proteomes" id="UP000295293">
    <property type="component" value="Unassembled WGS sequence"/>
</dbReference>